<dbReference type="InterPro" id="IPR049492">
    <property type="entry name" value="BD-FAE-like_dom"/>
</dbReference>
<gene>
    <name evidence="5" type="ORF">METZ01_LOCUS196098</name>
</gene>
<reference evidence="5" key="1">
    <citation type="submission" date="2018-05" db="EMBL/GenBank/DDBJ databases">
        <authorList>
            <person name="Lanie J.A."/>
            <person name="Ng W.-L."/>
            <person name="Kazmierczak K.M."/>
            <person name="Andrzejewski T.M."/>
            <person name="Davidsen T.M."/>
            <person name="Wayne K.J."/>
            <person name="Tettelin H."/>
            <person name="Glass J.I."/>
            <person name="Rusch D."/>
            <person name="Podicherti R."/>
            <person name="Tsui H.-C.T."/>
            <person name="Winkler M.E."/>
        </authorList>
    </citation>
    <scope>NUCLEOTIDE SEQUENCE</scope>
</reference>
<feature type="domain" description="EF-hand" evidence="4">
    <location>
        <begin position="31"/>
        <end position="66"/>
    </location>
</feature>
<evidence type="ECO:0000256" key="3">
    <source>
        <dbReference type="SAM" id="MobiDB-lite"/>
    </source>
</evidence>
<dbReference type="PROSITE" id="PS01173">
    <property type="entry name" value="LIPASE_GDXG_HIS"/>
    <property type="match status" value="1"/>
</dbReference>
<sequence length="345" mass="37693">MKPSHPKLLLLLLMLGFALNLQAQNRQRPTTPEARVANWLRTMDKDGDKKISSKEATALMKKNFSRIDANKDGFLVQMELSQLANRLSRNRQRPQNQRGNNRRAMSTEQLLKTAPKDVVIEPDIAYRKGKSEAWKLDLVMPKSKSKKPRAAIVFVHGGGWRSGDKRSGYFLRGAIEYAQKGYVCITVNYRLTGEAPLPACIEDVKCAVRWLRANAKKYNVNPKRIGAYGNSAGAHLVCMLGLVKPSAKMEGDGPYQDQSSMVQAVCASATPTSFVLDKDRIKGRGLPGAMLAGPAETLVARATATSPATYVSADAPPILLVHGAVDTTVNVKHGDTFHAALKKAG</sequence>
<dbReference type="SUPFAM" id="SSF47473">
    <property type="entry name" value="EF-hand"/>
    <property type="match status" value="1"/>
</dbReference>
<feature type="non-terminal residue" evidence="5">
    <location>
        <position position="345"/>
    </location>
</feature>
<dbReference type="InterPro" id="IPR011992">
    <property type="entry name" value="EF-hand-dom_pair"/>
</dbReference>
<evidence type="ECO:0000259" key="4">
    <source>
        <dbReference type="PROSITE" id="PS50222"/>
    </source>
</evidence>
<keyword evidence="2" id="KW-0378">Hydrolase</keyword>
<dbReference type="PROSITE" id="PS50222">
    <property type="entry name" value="EF_HAND_2"/>
    <property type="match status" value="1"/>
</dbReference>
<dbReference type="AlphaFoldDB" id="A0A382DZC7"/>
<name>A0A382DZC7_9ZZZZ</name>
<accession>A0A382DZC7</accession>
<organism evidence="5">
    <name type="scientific">marine metagenome</name>
    <dbReference type="NCBI Taxonomy" id="408172"/>
    <lineage>
        <taxon>unclassified sequences</taxon>
        <taxon>metagenomes</taxon>
        <taxon>ecological metagenomes</taxon>
    </lineage>
</organism>
<evidence type="ECO:0000256" key="2">
    <source>
        <dbReference type="ARBA" id="ARBA00022801"/>
    </source>
</evidence>
<protein>
    <recommendedName>
        <fullName evidence="4">EF-hand domain-containing protein</fullName>
    </recommendedName>
</protein>
<evidence type="ECO:0000313" key="5">
    <source>
        <dbReference type="EMBL" id="SVB43244.1"/>
    </source>
</evidence>
<dbReference type="InterPro" id="IPR029058">
    <property type="entry name" value="AB_hydrolase_fold"/>
</dbReference>
<dbReference type="EMBL" id="UINC01041664">
    <property type="protein sequence ID" value="SVB43244.1"/>
    <property type="molecule type" value="Genomic_DNA"/>
</dbReference>
<dbReference type="Pfam" id="PF20434">
    <property type="entry name" value="BD-FAE"/>
    <property type="match status" value="1"/>
</dbReference>
<comment type="similarity">
    <text evidence="1">Belongs to the 'GDXG' lipolytic enzyme family.</text>
</comment>
<evidence type="ECO:0000256" key="1">
    <source>
        <dbReference type="ARBA" id="ARBA00010515"/>
    </source>
</evidence>
<dbReference type="GO" id="GO:0005509">
    <property type="term" value="F:calcium ion binding"/>
    <property type="evidence" value="ECO:0007669"/>
    <property type="project" value="InterPro"/>
</dbReference>
<dbReference type="InterPro" id="IPR002048">
    <property type="entry name" value="EF_hand_dom"/>
</dbReference>
<dbReference type="PANTHER" id="PTHR48081">
    <property type="entry name" value="AB HYDROLASE SUPERFAMILY PROTEIN C4A8.06C"/>
    <property type="match status" value="1"/>
</dbReference>
<feature type="compositionally biased region" description="Low complexity" evidence="3">
    <location>
        <begin position="93"/>
        <end position="103"/>
    </location>
</feature>
<dbReference type="GO" id="GO:0016787">
    <property type="term" value="F:hydrolase activity"/>
    <property type="evidence" value="ECO:0007669"/>
    <property type="project" value="UniProtKB-KW"/>
</dbReference>
<dbReference type="InterPro" id="IPR050300">
    <property type="entry name" value="GDXG_lipolytic_enzyme"/>
</dbReference>
<dbReference type="Gene3D" id="1.10.238.10">
    <property type="entry name" value="EF-hand"/>
    <property type="match status" value="1"/>
</dbReference>
<dbReference type="InterPro" id="IPR002168">
    <property type="entry name" value="Lipase_GDXG_HIS_AS"/>
</dbReference>
<feature type="region of interest" description="Disordered" evidence="3">
    <location>
        <begin position="86"/>
        <end position="105"/>
    </location>
</feature>
<dbReference type="Gene3D" id="3.40.50.1820">
    <property type="entry name" value="alpha/beta hydrolase"/>
    <property type="match status" value="1"/>
</dbReference>
<dbReference type="SUPFAM" id="SSF53474">
    <property type="entry name" value="alpha/beta-Hydrolases"/>
    <property type="match status" value="1"/>
</dbReference>
<dbReference type="PANTHER" id="PTHR48081:SF13">
    <property type="entry name" value="ALPHA_BETA HYDROLASE"/>
    <property type="match status" value="1"/>
</dbReference>
<proteinExistence type="inferred from homology"/>